<evidence type="ECO:0000256" key="2">
    <source>
        <dbReference type="ARBA" id="ARBA00001946"/>
    </source>
</evidence>
<evidence type="ECO:0000256" key="7">
    <source>
        <dbReference type="ARBA" id="ARBA00022842"/>
    </source>
</evidence>
<comment type="similarity">
    <text evidence="4">Belongs to the mandelate racemase/muconate lactonizing enzyme family. GlucD subfamily.</text>
</comment>
<comment type="cofactor">
    <cofactor evidence="2">
        <name>Mg(2+)</name>
        <dbReference type="ChEBI" id="CHEBI:18420"/>
    </cofactor>
</comment>
<dbReference type="SUPFAM" id="SSF51604">
    <property type="entry name" value="Enolase C-terminal domain-like"/>
    <property type="match status" value="1"/>
</dbReference>
<dbReference type="GO" id="GO:0008872">
    <property type="term" value="F:glucarate dehydratase activity"/>
    <property type="evidence" value="ECO:0007669"/>
    <property type="project" value="UniProtKB-EC"/>
</dbReference>
<evidence type="ECO:0000256" key="3">
    <source>
        <dbReference type="ARBA" id="ARBA00005183"/>
    </source>
</evidence>
<dbReference type="PANTHER" id="PTHR48080">
    <property type="entry name" value="D-GALACTONATE DEHYDRATASE-RELATED"/>
    <property type="match status" value="1"/>
</dbReference>
<feature type="active site" description="Proton acceptor" evidence="9">
    <location>
        <position position="202"/>
    </location>
</feature>
<evidence type="ECO:0000313" key="12">
    <source>
        <dbReference type="Proteomes" id="UP000574067"/>
    </source>
</evidence>
<evidence type="ECO:0000313" key="11">
    <source>
        <dbReference type="EMBL" id="NML15221.1"/>
    </source>
</evidence>
<name>A0A848FB84_9BURK</name>
<dbReference type="SMART" id="SM00922">
    <property type="entry name" value="MR_MLE"/>
    <property type="match status" value="1"/>
</dbReference>
<dbReference type="Gene3D" id="3.20.20.120">
    <property type="entry name" value="Enolase-like C-terminal domain"/>
    <property type="match status" value="1"/>
</dbReference>
<dbReference type="RefSeq" id="WP_169160125.1">
    <property type="nucleotide sequence ID" value="NZ_JABBFW010000005.1"/>
</dbReference>
<keyword evidence="8" id="KW-0456">Lyase</keyword>
<sequence length="432" mass="47613">MKHRDNLIRHVRITPIAFRDGPLLNASGIHEPWALRAIVEIETSDGRVGLGETYGDEPMLRALETAKPLLQGLSPFDLNEMEQRVRAAFKPAAAAALNAGAVEFTLAPGSHTAKNAAKVTSAFEVAMLDLQGQLLNAPVVDLLGGAVRKAVPYSAYLFYKFAEHIEKPYAPDAWGEGLSPEQMVAQARRMVELYGFQSIKVKGGVFEPAHEIATMRALREAFPKHPLRLDPNANWSLETCIQAAEELDELLEYYEDPTPTLEGMTVLAKHCKSPLATNMVVTTMEEFRRNVELGRGVRIVLSDHHYWGGLRATQALGRMCEVFDLGLSMHSNSHLGISLMAMTHVAAAVPNVSHACDTHYPWQEEEVIAGGRIAFEDGAVAVPGKPGLGVELDRAALARLHEQYLSCGVRNRDDLKQMRKYQPDFSGKSPRF</sequence>
<dbReference type="Pfam" id="PF02746">
    <property type="entry name" value="MR_MLE_N"/>
    <property type="match status" value="1"/>
</dbReference>
<evidence type="ECO:0000256" key="1">
    <source>
        <dbReference type="ARBA" id="ARBA00001426"/>
    </source>
</evidence>
<proteinExistence type="inferred from homology"/>
<evidence type="ECO:0000259" key="10">
    <source>
        <dbReference type="SMART" id="SM00922"/>
    </source>
</evidence>
<dbReference type="CDD" id="cd03323">
    <property type="entry name" value="D-glucarate_dehydratase"/>
    <property type="match status" value="1"/>
</dbReference>
<dbReference type="Gene3D" id="3.30.390.10">
    <property type="entry name" value="Enolase-like, N-terminal domain"/>
    <property type="match status" value="1"/>
</dbReference>
<dbReference type="SUPFAM" id="SSF54826">
    <property type="entry name" value="Enolase N-terminal domain-like"/>
    <property type="match status" value="1"/>
</dbReference>
<comment type="caution">
    <text evidence="11">The sequence shown here is derived from an EMBL/GenBank/DDBJ whole genome shotgun (WGS) entry which is preliminary data.</text>
</comment>
<keyword evidence="6" id="KW-0479">Metal-binding</keyword>
<gene>
    <name evidence="11" type="ORF">HHL10_09545</name>
</gene>
<dbReference type="SFLD" id="SFLDG00055">
    <property type="entry name" value="glucarate_dehydratase"/>
    <property type="match status" value="1"/>
</dbReference>
<feature type="active site" description="Proton acceptor" evidence="9">
    <location>
        <position position="330"/>
    </location>
</feature>
<evidence type="ECO:0000256" key="4">
    <source>
        <dbReference type="ARBA" id="ARBA00009938"/>
    </source>
</evidence>
<evidence type="ECO:0000256" key="6">
    <source>
        <dbReference type="ARBA" id="ARBA00022723"/>
    </source>
</evidence>
<protein>
    <recommendedName>
        <fullName evidence="5">glucarate dehydratase</fullName>
        <ecNumber evidence="5">4.2.1.40</ecNumber>
    </recommendedName>
</protein>
<accession>A0A848FB84</accession>
<evidence type="ECO:0000256" key="9">
    <source>
        <dbReference type="PIRSR" id="PIRSR634598-1"/>
    </source>
</evidence>
<keyword evidence="7" id="KW-0460">Magnesium</keyword>
<dbReference type="Proteomes" id="UP000574067">
    <property type="component" value="Unassembled WGS sequence"/>
</dbReference>
<comment type="catalytic activity">
    <reaction evidence="1">
        <text>D-glucarate = 5-dehydro-4-deoxy-D-glucarate + H2O</text>
        <dbReference type="Rhea" id="RHEA:14573"/>
        <dbReference type="ChEBI" id="CHEBI:15377"/>
        <dbReference type="ChEBI" id="CHEBI:30612"/>
        <dbReference type="ChEBI" id="CHEBI:42819"/>
        <dbReference type="EC" id="4.2.1.40"/>
    </reaction>
</comment>
<reference evidence="11 12" key="1">
    <citation type="submission" date="2020-04" db="EMBL/GenBank/DDBJ databases">
        <title>Azohydromonas sp. isolated from soil.</title>
        <authorList>
            <person name="Dahal R.H."/>
        </authorList>
    </citation>
    <scope>NUCLEOTIDE SEQUENCE [LARGE SCALE GENOMIC DNA]</scope>
    <source>
        <strain evidence="11 12">G-1-1-14</strain>
    </source>
</reference>
<evidence type="ECO:0000256" key="8">
    <source>
        <dbReference type="ARBA" id="ARBA00023239"/>
    </source>
</evidence>
<dbReference type="InterPro" id="IPR013341">
    <property type="entry name" value="Mandelate_racemase_N_dom"/>
</dbReference>
<dbReference type="InterPro" id="IPR029017">
    <property type="entry name" value="Enolase-like_N"/>
</dbReference>
<organism evidence="11 12">
    <name type="scientific">Azohydromonas caseinilytica</name>
    <dbReference type="NCBI Taxonomy" id="2728836"/>
    <lineage>
        <taxon>Bacteria</taxon>
        <taxon>Pseudomonadati</taxon>
        <taxon>Pseudomonadota</taxon>
        <taxon>Betaproteobacteria</taxon>
        <taxon>Burkholderiales</taxon>
        <taxon>Sphaerotilaceae</taxon>
        <taxon>Azohydromonas</taxon>
    </lineage>
</organism>
<dbReference type="EMBL" id="JABBFW010000005">
    <property type="protein sequence ID" value="NML15221.1"/>
    <property type="molecule type" value="Genomic_DNA"/>
</dbReference>
<dbReference type="InterPro" id="IPR036849">
    <property type="entry name" value="Enolase-like_C_sf"/>
</dbReference>
<feature type="domain" description="Mandelate racemase/muconate lactonizing enzyme C-terminal" evidence="10">
    <location>
        <begin position="180"/>
        <end position="274"/>
    </location>
</feature>
<dbReference type="GO" id="GO:0046872">
    <property type="term" value="F:metal ion binding"/>
    <property type="evidence" value="ECO:0007669"/>
    <property type="project" value="UniProtKB-KW"/>
</dbReference>
<dbReference type="InterPro" id="IPR029065">
    <property type="entry name" value="Enolase_C-like"/>
</dbReference>
<dbReference type="Pfam" id="PF13378">
    <property type="entry name" value="MR_MLE_C"/>
    <property type="match status" value="1"/>
</dbReference>
<comment type="pathway">
    <text evidence="3">Carbohydrate acid metabolism; D-glucarate degradation; 2,5-dioxopentanoate from D-glucarate: step 1/2.</text>
</comment>
<dbReference type="PANTHER" id="PTHR48080:SF4">
    <property type="entry name" value="GLUCARATE DEHYDRATASE"/>
    <property type="match status" value="1"/>
</dbReference>
<dbReference type="SFLD" id="SFLDS00001">
    <property type="entry name" value="Enolase"/>
    <property type="match status" value="1"/>
</dbReference>
<dbReference type="InterPro" id="IPR013342">
    <property type="entry name" value="Mandelate_racemase_C"/>
</dbReference>
<dbReference type="AlphaFoldDB" id="A0A848FB84"/>
<keyword evidence="12" id="KW-1185">Reference proteome</keyword>
<dbReference type="EC" id="4.2.1.40" evidence="5"/>
<evidence type="ECO:0000256" key="5">
    <source>
        <dbReference type="ARBA" id="ARBA00011973"/>
    </source>
</evidence>
<dbReference type="InterPro" id="IPR034593">
    <property type="entry name" value="DgoD-like"/>
</dbReference>
<dbReference type="InterPro" id="IPR034598">
    <property type="entry name" value="GlucD-like"/>
</dbReference>